<dbReference type="EMBL" id="QFVT01000004">
    <property type="protein sequence ID" value="PYC47848.1"/>
    <property type="molecule type" value="Genomic_DNA"/>
</dbReference>
<sequence>MQHFGDAGKPPLGERLIRNEKVSAHIGRAGGSTRDTTTRYTATGLTKTQSLDGRALNAACGQRGIGNARIAFLKGSIAETLRPRR</sequence>
<keyword evidence="2" id="KW-1185">Reference proteome</keyword>
<organism evidence="1 2">
    <name type="scientific">Litorivita pollutaquae</name>
    <dbReference type="NCBI Taxonomy" id="2200892"/>
    <lineage>
        <taxon>Bacteria</taxon>
        <taxon>Pseudomonadati</taxon>
        <taxon>Pseudomonadota</taxon>
        <taxon>Alphaproteobacteria</taxon>
        <taxon>Rhodobacterales</taxon>
        <taxon>Paracoccaceae</taxon>
        <taxon>Litorivita</taxon>
    </lineage>
</organism>
<evidence type="ECO:0000313" key="2">
    <source>
        <dbReference type="Proteomes" id="UP000248012"/>
    </source>
</evidence>
<gene>
    <name evidence="1" type="ORF">DI396_07085</name>
</gene>
<evidence type="ECO:0000313" key="1">
    <source>
        <dbReference type="EMBL" id="PYC47848.1"/>
    </source>
</evidence>
<accession>A0A2V4MUD8</accession>
<proteinExistence type="predicted"/>
<name>A0A2V4MUD8_9RHOB</name>
<dbReference type="Proteomes" id="UP000248012">
    <property type="component" value="Unassembled WGS sequence"/>
</dbReference>
<dbReference type="OrthoDB" id="658698at2"/>
<reference evidence="1 2" key="1">
    <citation type="submission" date="2018-05" db="EMBL/GenBank/DDBJ databases">
        <title>Oceanovita maritima gen. nov., sp. nov., a marine bacterium in the family Rhodobacteraceae isolated from surface seawater of Lundu port Xiamen, China.</title>
        <authorList>
            <person name="Hetharua B.H."/>
            <person name="Min D."/>
            <person name="Liao H."/>
            <person name="Tian Y."/>
        </authorList>
    </citation>
    <scope>NUCLEOTIDE SEQUENCE [LARGE SCALE GENOMIC DNA]</scope>
    <source>
        <strain evidence="1 2">FSX-11</strain>
    </source>
</reference>
<comment type="caution">
    <text evidence="1">The sequence shown here is derived from an EMBL/GenBank/DDBJ whole genome shotgun (WGS) entry which is preliminary data.</text>
</comment>
<dbReference type="AlphaFoldDB" id="A0A2V4MUD8"/>
<protein>
    <submittedName>
        <fullName evidence="1">Uncharacterized protein</fullName>
    </submittedName>
</protein>